<reference evidence="2 3" key="1">
    <citation type="journal article" date="2014" name="Int. J. Syst. Evol. Microbiol.">
        <title>Complete genome sequence of Corynebacterium casei LMG S-19264T (=DSM 44701T), isolated from a smear-ripened cheese.</title>
        <authorList>
            <consortium name="US DOE Joint Genome Institute (JGI-PGF)"/>
            <person name="Walter F."/>
            <person name="Albersmeier A."/>
            <person name="Kalinowski J."/>
            <person name="Ruckert C."/>
        </authorList>
    </citation>
    <scope>NUCLEOTIDE SEQUENCE [LARGE SCALE GENOMIC DNA]</scope>
    <source>
        <strain evidence="2 3">CGMCC 4.7215</strain>
    </source>
</reference>
<keyword evidence="2" id="KW-0378">Hydrolase</keyword>
<dbReference type="InterPro" id="IPR007404">
    <property type="entry name" value="YdjM-like"/>
</dbReference>
<proteinExistence type="predicted"/>
<keyword evidence="1" id="KW-1133">Transmembrane helix</keyword>
<organism evidence="2 3">
    <name type="scientific">Halovenus rubra</name>
    <dbReference type="NCBI Taxonomy" id="869890"/>
    <lineage>
        <taxon>Archaea</taxon>
        <taxon>Methanobacteriati</taxon>
        <taxon>Methanobacteriota</taxon>
        <taxon>Stenosarchaea group</taxon>
        <taxon>Halobacteria</taxon>
        <taxon>Halobacteriales</taxon>
        <taxon>Haloarculaceae</taxon>
        <taxon>Halovenus</taxon>
    </lineage>
</organism>
<comment type="caution">
    <text evidence="2">The sequence shown here is derived from an EMBL/GenBank/DDBJ whole genome shotgun (WGS) entry which is preliminary data.</text>
</comment>
<accession>A0ABD5XES2</accession>
<evidence type="ECO:0000256" key="1">
    <source>
        <dbReference type="SAM" id="Phobius"/>
    </source>
</evidence>
<keyword evidence="1" id="KW-0472">Membrane</keyword>
<protein>
    <submittedName>
        <fullName evidence="2">Metal-dependent hydrolase</fullName>
    </submittedName>
</protein>
<evidence type="ECO:0000313" key="2">
    <source>
        <dbReference type="EMBL" id="MFC7127690.1"/>
    </source>
</evidence>
<evidence type="ECO:0000313" key="3">
    <source>
        <dbReference type="Proteomes" id="UP001596414"/>
    </source>
</evidence>
<dbReference type="Proteomes" id="UP001596414">
    <property type="component" value="Unassembled WGS sequence"/>
</dbReference>
<dbReference type="EMBL" id="JBHSZQ010000051">
    <property type="protein sequence ID" value="MFC7127690.1"/>
    <property type="molecule type" value="Genomic_DNA"/>
</dbReference>
<keyword evidence="1" id="KW-0812">Transmembrane</keyword>
<feature type="transmembrane region" description="Helical" evidence="1">
    <location>
        <begin position="58"/>
        <end position="78"/>
    </location>
</feature>
<name>A0ABD5XES2_9EURY</name>
<gene>
    <name evidence="2" type="ORF">ACFQJ7_16975</name>
</gene>
<dbReference type="AlphaFoldDB" id="A0ABD5XES2"/>
<dbReference type="Pfam" id="PF04307">
    <property type="entry name" value="YdjM"/>
    <property type="match status" value="1"/>
</dbReference>
<dbReference type="GO" id="GO:0016787">
    <property type="term" value="F:hydrolase activity"/>
    <property type="evidence" value="ECO:0007669"/>
    <property type="project" value="UniProtKB-KW"/>
</dbReference>
<sequence>MGHVAVAYLLYVGSTRIRSVGRPPAWPAVALCIGSQIPDLIDKPLGWYTGVLPTGRSLAHSLLFVVPLCLLVMGVLSLRDRSEYGVAFAVGAISHSLADSIPVLWSSDATASFLLWPYLSVEPYEGSAPSPVEMLLSTLTEPYFLSQFVLFAVAVMVWRADGYPGLSLLQQALPTNRYLQTS</sequence>
<dbReference type="RefSeq" id="WP_267635755.1">
    <property type="nucleotide sequence ID" value="NZ_JAODIY010000001.1"/>
</dbReference>